<keyword evidence="3" id="KW-1185">Reference proteome</keyword>
<evidence type="ECO:0000256" key="1">
    <source>
        <dbReference type="SAM" id="Coils"/>
    </source>
</evidence>
<accession>A0ABS7I4Z3</accession>
<feature type="coiled-coil region" evidence="1">
    <location>
        <begin position="4"/>
        <end position="35"/>
    </location>
</feature>
<dbReference type="Proteomes" id="UP000746918">
    <property type="component" value="Unassembled WGS sequence"/>
</dbReference>
<dbReference type="EMBL" id="JAIFRO010000004">
    <property type="protein sequence ID" value="MBX4335820.1"/>
    <property type="molecule type" value="Genomic_DNA"/>
</dbReference>
<comment type="caution">
    <text evidence="2">The sequence shown here is derived from an EMBL/GenBank/DDBJ whole genome shotgun (WGS) entry which is preliminary data.</text>
</comment>
<organism evidence="2 3">
    <name type="scientific">Bartonella raoultii</name>
    <dbReference type="NCBI Taxonomy" id="1457020"/>
    <lineage>
        <taxon>Bacteria</taxon>
        <taxon>Pseudomonadati</taxon>
        <taxon>Pseudomonadota</taxon>
        <taxon>Alphaproteobacteria</taxon>
        <taxon>Hyphomicrobiales</taxon>
        <taxon>Bartonellaceae</taxon>
        <taxon>Bartonella</taxon>
    </lineage>
</organism>
<proteinExistence type="predicted"/>
<evidence type="ECO:0000313" key="2">
    <source>
        <dbReference type="EMBL" id="MBX4335820.1"/>
    </source>
</evidence>
<protein>
    <submittedName>
        <fullName evidence="2">DUF883 domain-containing protein</fullName>
    </submittedName>
</protein>
<sequence length="108" mass="11915">MTNNKATEKNKTTAEKDLQEQLEKLRKELSGVTSTLTDLGTNKLNTAKTKAEKLYNAAKESSEDVISQAKEKIGDFEQTMNQCIQKNPGKSVLLAAGVGFILSQLLRR</sequence>
<dbReference type="RefSeq" id="WP_220717184.1">
    <property type="nucleotide sequence ID" value="NZ_JAIFRO010000004.1"/>
</dbReference>
<keyword evidence="1" id="KW-0175">Coiled coil</keyword>
<name>A0ABS7I4Z3_9HYPH</name>
<evidence type="ECO:0000313" key="3">
    <source>
        <dbReference type="Proteomes" id="UP000746918"/>
    </source>
</evidence>
<reference evidence="2 3" key="1">
    <citation type="submission" date="2021-08" db="EMBL/GenBank/DDBJ databases">
        <title>Bartonella raoulti 094 sp. nov.</title>
        <authorList>
            <person name="Zgheib R."/>
            <person name="Hammoud A."/>
        </authorList>
    </citation>
    <scope>NUCLEOTIDE SEQUENCE [LARGE SCALE GENOMIC DNA]</scope>
    <source>
        <strain evidence="2 3">094</strain>
    </source>
</reference>
<gene>
    <name evidence="2" type="ORF">K3248_04365</name>
</gene>